<comment type="caution">
    <text evidence="2">The sequence shown here is derived from an EMBL/GenBank/DDBJ whole genome shotgun (WGS) entry which is preliminary data.</text>
</comment>
<reference evidence="2 3" key="1">
    <citation type="submission" date="2019-04" db="EMBL/GenBank/DDBJ databases">
        <title>Chromosome genome assembly for Takifugu flavidus.</title>
        <authorList>
            <person name="Xiao S."/>
        </authorList>
    </citation>
    <scope>NUCLEOTIDE SEQUENCE [LARGE SCALE GENOMIC DNA]</scope>
    <source>
        <strain evidence="2">HTHZ2018</strain>
        <tissue evidence="2">Muscle</tissue>
    </source>
</reference>
<dbReference type="Proteomes" id="UP000324091">
    <property type="component" value="Chromosome 18"/>
</dbReference>
<gene>
    <name evidence="2" type="ORF">D4764_18G0001360</name>
</gene>
<sequence length="81" mass="8355">MTFKAFVSTSSETGDERTPLPRCAGGPPRLPNLPVLAGVYQEPPGPAQHLPRQRRAKRGGSGRGGGAPVAHSAGGERLGEV</sequence>
<evidence type="ECO:0000256" key="1">
    <source>
        <dbReference type="SAM" id="MobiDB-lite"/>
    </source>
</evidence>
<feature type="region of interest" description="Disordered" evidence="1">
    <location>
        <begin position="1"/>
        <end position="81"/>
    </location>
</feature>
<accession>A0A5C6NT98</accession>
<dbReference type="EMBL" id="RHFK02000010">
    <property type="protein sequence ID" value="TWW69330.1"/>
    <property type="molecule type" value="Genomic_DNA"/>
</dbReference>
<name>A0A5C6NT98_9TELE</name>
<feature type="non-terminal residue" evidence="2">
    <location>
        <position position="81"/>
    </location>
</feature>
<protein>
    <submittedName>
        <fullName evidence="2">Protein FMC1-like protein</fullName>
    </submittedName>
</protein>
<proteinExistence type="predicted"/>
<evidence type="ECO:0000313" key="2">
    <source>
        <dbReference type="EMBL" id="TWW69330.1"/>
    </source>
</evidence>
<dbReference type="AlphaFoldDB" id="A0A5C6NT98"/>
<keyword evidence="3" id="KW-1185">Reference proteome</keyword>
<feature type="compositionally biased region" description="Basic residues" evidence="1">
    <location>
        <begin position="51"/>
        <end position="60"/>
    </location>
</feature>
<organism evidence="2 3">
    <name type="scientific">Takifugu flavidus</name>
    <name type="common">sansaifugu</name>
    <dbReference type="NCBI Taxonomy" id="433684"/>
    <lineage>
        <taxon>Eukaryota</taxon>
        <taxon>Metazoa</taxon>
        <taxon>Chordata</taxon>
        <taxon>Craniata</taxon>
        <taxon>Vertebrata</taxon>
        <taxon>Euteleostomi</taxon>
        <taxon>Actinopterygii</taxon>
        <taxon>Neopterygii</taxon>
        <taxon>Teleostei</taxon>
        <taxon>Neoteleostei</taxon>
        <taxon>Acanthomorphata</taxon>
        <taxon>Eupercaria</taxon>
        <taxon>Tetraodontiformes</taxon>
        <taxon>Tetradontoidea</taxon>
        <taxon>Tetraodontidae</taxon>
        <taxon>Takifugu</taxon>
    </lineage>
</organism>
<evidence type="ECO:0000313" key="3">
    <source>
        <dbReference type="Proteomes" id="UP000324091"/>
    </source>
</evidence>